<dbReference type="Proteomes" id="UP000008021">
    <property type="component" value="Chromosome 3"/>
</dbReference>
<evidence type="ECO:0000313" key="1">
    <source>
        <dbReference type="EnsemblPlants" id="OMERI03G22110.1"/>
    </source>
</evidence>
<proteinExistence type="predicted"/>
<keyword evidence="2" id="KW-1185">Reference proteome</keyword>
<dbReference type="HOGENOM" id="CLU_2835495_0_0_1"/>
<dbReference type="AlphaFoldDB" id="A0A0E0D369"/>
<reference evidence="1" key="2">
    <citation type="submission" date="2018-05" db="EMBL/GenBank/DDBJ databases">
        <title>OmerRS3 (Oryza meridionalis Reference Sequence Version 3).</title>
        <authorList>
            <person name="Zhang J."/>
            <person name="Kudrna D."/>
            <person name="Lee S."/>
            <person name="Talag J."/>
            <person name="Welchert J."/>
            <person name="Wing R.A."/>
        </authorList>
    </citation>
    <scope>NUCLEOTIDE SEQUENCE [LARGE SCALE GENOMIC DNA]</scope>
    <source>
        <strain evidence="1">cv. OR44</strain>
    </source>
</reference>
<protein>
    <submittedName>
        <fullName evidence="1">Uncharacterized protein</fullName>
    </submittedName>
</protein>
<name>A0A0E0D369_9ORYZ</name>
<accession>A0A0E0D369</accession>
<dbReference type="Gramene" id="OMERI03G22110.1">
    <property type="protein sequence ID" value="OMERI03G22110.1"/>
    <property type="gene ID" value="OMERI03G22110"/>
</dbReference>
<organism evidence="1">
    <name type="scientific">Oryza meridionalis</name>
    <dbReference type="NCBI Taxonomy" id="40149"/>
    <lineage>
        <taxon>Eukaryota</taxon>
        <taxon>Viridiplantae</taxon>
        <taxon>Streptophyta</taxon>
        <taxon>Embryophyta</taxon>
        <taxon>Tracheophyta</taxon>
        <taxon>Spermatophyta</taxon>
        <taxon>Magnoliopsida</taxon>
        <taxon>Liliopsida</taxon>
        <taxon>Poales</taxon>
        <taxon>Poaceae</taxon>
        <taxon>BOP clade</taxon>
        <taxon>Oryzoideae</taxon>
        <taxon>Oryzeae</taxon>
        <taxon>Oryzinae</taxon>
        <taxon>Oryza</taxon>
    </lineage>
</organism>
<dbReference type="EnsemblPlants" id="OMERI03G22110.1">
    <property type="protein sequence ID" value="OMERI03G22110.1"/>
    <property type="gene ID" value="OMERI03G22110"/>
</dbReference>
<reference evidence="1" key="1">
    <citation type="submission" date="2015-04" db="UniProtKB">
        <authorList>
            <consortium name="EnsemblPlants"/>
        </authorList>
    </citation>
    <scope>IDENTIFICATION</scope>
</reference>
<evidence type="ECO:0000313" key="2">
    <source>
        <dbReference type="Proteomes" id="UP000008021"/>
    </source>
</evidence>
<sequence>MVDMVVGENGGGCAGNVENQDVIPGSSLAGHHWKPGTFCASQLSYVGRLFSGKKEDKTTEAAPAQA</sequence>